<evidence type="ECO:0000313" key="1">
    <source>
        <dbReference type="EMBL" id="ETJ23462.1"/>
    </source>
</evidence>
<sequence length="131" mass="14224">MNDKLTIVNVATIDIRMRFTVTQTAGYAAGHRPGAHYRIEGKFVFDPGAECGRNHIKQAADNGRTRFQTGQYGCLSGDLPADFGRSDNRRQGVVDFSDPQPVGEARVIFPKTHVVEIGLGNIALFAAFDAG</sequence>
<evidence type="ECO:0000313" key="2">
    <source>
        <dbReference type="Proteomes" id="UP000018853"/>
    </source>
</evidence>
<dbReference type="AlphaFoldDB" id="W1WZ11"/>
<name>W1WZ11_ECOLX</name>
<accession>W1WZ11</accession>
<dbReference type="EMBL" id="AZLZ01001518">
    <property type="protein sequence ID" value="ETJ23462.1"/>
    <property type="molecule type" value="Genomic_DNA"/>
</dbReference>
<reference evidence="1 2" key="1">
    <citation type="submission" date="2013-12" db="EMBL/GenBank/DDBJ databases">
        <title>A Varibaculum cambriense genome reconstructed from a premature infant gut community with otherwise low bacterial novelty that shifts toward anaerobic metabolism during the third week of life.</title>
        <authorList>
            <person name="Brown C.T."/>
            <person name="Sharon I."/>
            <person name="Thomas B.C."/>
            <person name="Castelle C.J."/>
            <person name="Morowitz M.J."/>
            <person name="Banfield J.F."/>
        </authorList>
    </citation>
    <scope>NUCLEOTIDE SEQUENCE [LARGE SCALE GENOMIC DNA]</scope>
    <source>
        <strain evidence="2">DORA_A_5_14_21</strain>
    </source>
</reference>
<comment type="caution">
    <text evidence="1">The sequence shown here is derived from an EMBL/GenBank/DDBJ whole genome shotgun (WGS) entry which is preliminary data.</text>
</comment>
<organism evidence="1 2">
    <name type="scientific">Escherichia coli DORA_A_5_14_21</name>
    <dbReference type="NCBI Taxonomy" id="1403943"/>
    <lineage>
        <taxon>Bacteria</taxon>
        <taxon>Pseudomonadati</taxon>
        <taxon>Pseudomonadota</taxon>
        <taxon>Gammaproteobacteria</taxon>
        <taxon>Enterobacterales</taxon>
        <taxon>Enterobacteriaceae</taxon>
        <taxon>Escherichia</taxon>
    </lineage>
</organism>
<dbReference type="Proteomes" id="UP000018853">
    <property type="component" value="Unassembled WGS sequence"/>
</dbReference>
<gene>
    <name evidence="1" type="ORF">Q609_ECAC01518G0006</name>
</gene>
<proteinExistence type="predicted"/>
<protein>
    <submittedName>
        <fullName evidence="1">Uncharacterized protein</fullName>
    </submittedName>
</protein>